<feature type="region of interest" description="Disordered" evidence="1">
    <location>
        <begin position="198"/>
        <end position="251"/>
    </location>
</feature>
<dbReference type="AlphaFoldDB" id="A0AAD7MQC0"/>
<dbReference type="Proteomes" id="UP001215280">
    <property type="component" value="Unassembled WGS sequence"/>
</dbReference>
<comment type="caution">
    <text evidence="2">The sequence shown here is derived from an EMBL/GenBank/DDBJ whole genome shotgun (WGS) entry which is preliminary data.</text>
</comment>
<name>A0AAD7MQC0_9AGAR</name>
<reference evidence="2" key="1">
    <citation type="submission" date="2023-03" db="EMBL/GenBank/DDBJ databases">
        <title>Massive genome expansion in bonnet fungi (Mycena s.s.) driven by repeated elements and novel gene families across ecological guilds.</title>
        <authorList>
            <consortium name="Lawrence Berkeley National Laboratory"/>
            <person name="Harder C.B."/>
            <person name="Miyauchi S."/>
            <person name="Viragh M."/>
            <person name="Kuo A."/>
            <person name="Thoen E."/>
            <person name="Andreopoulos B."/>
            <person name="Lu D."/>
            <person name="Skrede I."/>
            <person name="Drula E."/>
            <person name="Henrissat B."/>
            <person name="Morin E."/>
            <person name="Kohler A."/>
            <person name="Barry K."/>
            <person name="LaButti K."/>
            <person name="Morin E."/>
            <person name="Salamov A."/>
            <person name="Lipzen A."/>
            <person name="Mereny Z."/>
            <person name="Hegedus B."/>
            <person name="Baldrian P."/>
            <person name="Stursova M."/>
            <person name="Weitz H."/>
            <person name="Taylor A."/>
            <person name="Grigoriev I.V."/>
            <person name="Nagy L.G."/>
            <person name="Martin F."/>
            <person name="Kauserud H."/>
        </authorList>
    </citation>
    <scope>NUCLEOTIDE SEQUENCE</scope>
    <source>
        <strain evidence="2">CBHHK188m</strain>
    </source>
</reference>
<accession>A0AAD7MQC0</accession>
<dbReference type="Pfam" id="PF09729">
    <property type="entry name" value="Gti1_Pac2"/>
    <property type="match status" value="1"/>
</dbReference>
<feature type="compositionally biased region" description="Basic and acidic residues" evidence="1">
    <location>
        <begin position="220"/>
        <end position="238"/>
    </location>
</feature>
<dbReference type="PANTHER" id="PTHR28027">
    <property type="entry name" value="TRANSCRIPTIONAL REGULATOR MIT1"/>
    <property type="match status" value="1"/>
</dbReference>
<keyword evidence="3" id="KW-1185">Reference proteome</keyword>
<dbReference type="GO" id="GO:0003677">
    <property type="term" value="F:DNA binding"/>
    <property type="evidence" value="ECO:0007669"/>
    <property type="project" value="TreeGrafter"/>
</dbReference>
<evidence type="ECO:0000256" key="1">
    <source>
        <dbReference type="SAM" id="MobiDB-lite"/>
    </source>
</evidence>
<proteinExistence type="predicted"/>
<organism evidence="2 3">
    <name type="scientific">Mycena maculata</name>
    <dbReference type="NCBI Taxonomy" id="230809"/>
    <lineage>
        <taxon>Eukaryota</taxon>
        <taxon>Fungi</taxon>
        <taxon>Dikarya</taxon>
        <taxon>Basidiomycota</taxon>
        <taxon>Agaricomycotina</taxon>
        <taxon>Agaricomycetes</taxon>
        <taxon>Agaricomycetidae</taxon>
        <taxon>Agaricales</taxon>
        <taxon>Marasmiineae</taxon>
        <taxon>Mycenaceae</taxon>
        <taxon>Mycena</taxon>
    </lineage>
</organism>
<gene>
    <name evidence="2" type="ORF">DFH07DRAFT_999163</name>
</gene>
<feature type="region of interest" description="Disordered" evidence="1">
    <location>
        <begin position="109"/>
        <end position="129"/>
    </location>
</feature>
<evidence type="ECO:0000313" key="3">
    <source>
        <dbReference type="Proteomes" id="UP001215280"/>
    </source>
</evidence>
<dbReference type="EMBL" id="JARJLG010000208">
    <property type="protein sequence ID" value="KAJ7727986.1"/>
    <property type="molecule type" value="Genomic_DNA"/>
</dbReference>
<evidence type="ECO:0000313" key="2">
    <source>
        <dbReference type="EMBL" id="KAJ7727986.1"/>
    </source>
</evidence>
<sequence>MSRAGLTHMCVDIRNADDVLVVLEAVRLGILPLIKLRLSASEREELRSGNVFVWEESHEEGGLLRWTDGRRWSQSKVFAECLLYEEKADETEEEKEAKARRRAQRICNPGASILPPRRNQRPSKSGGLTKQTYSLLVRLPGTSQARKWHIVAYTSWMERASLPVIDDYPALRDIQIPVGIFERTKATDTVNIHFAERPGKSDREIARGEMRPMTHPQKRLQTDRRSTPNERDPTHESKLPSFGPGRDDGTDIVLPTMSSLNSCWNLAHTFPEASLHTLSRDPISQEDRRILNSFRLGL</sequence>
<feature type="compositionally biased region" description="Basic and acidic residues" evidence="1">
    <location>
        <begin position="198"/>
        <end position="212"/>
    </location>
</feature>
<dbReference type="PANTHER" id="PTHR28027:SF2">
    <property type="entry name" value="TRANSCRIPTIONAL REGULATOR MIT1"/>
    <property type="match status" value="1"/>
</dbReference>
<dbReference type="InterPro" id="IPR018608">
    <property type="entry name" value="Gti1/Pac2"/>
</dbReference>
<protein>
    <submittedName>
        <fullName evidence="2">Gti1/Pac2 family-domain-containing protein</fullName>
    </submittedName>
</protein>